<dbReference type="SUPFAM" id="SSF55073">
    <property type="entry name" value="Nucleotide cyclase"/>
    <property type="match status" value="1"/>
</dbReference>
<dbReference type="PANTHER" id="PTHR45138:SF9">
    <property type="entry name" value="DIGUANYLATE CYCLASE DGCM-RELATED"/>
    <property type="match status" value="1"/>
</dbReference>
<dbReference type="Pfam" id="PF00990">
    <property type="entry name" value="GGDEF"/>
    <property type="match status" value="1"/>
</dbReference>
<dbReference type="NCBIfam" id="TIGR00254">
    <property type="entry name" value="GGDEF"/>
    <property type="match status" value="1"/>
</dbReference>
<dbReference type="Gene3D" id="3.30.70.270">
    <property type="match status" value="1"/>
</dbReference>
<dbReference type="SMART" id="SM00267">
    <property type="entry name" value="GGDEF"/>
    <property type="match status" value="1"/>
</dbReference>
<dbReference type="EMBL" id="VSSQ01046510">
    <property type="protein sequence ID" value="MPN00476.1"/>
    <property type="molecule type" value="Genomic_DNA"/>
</dbReference>
<dbReference type="AlphaFoldDB" id="A0A645EGA2"/>
<proteinExistence type="predicted"/>
<dbReference type="InterPro" id="IPR050469">
    <property type="entry name" value="Diguanylate_Cyclase"/>
</dbReference>
<dbReference type="PANTHER" id="PTHR45138">
    <property type="entry name" value="REGULATORY COMPONENTS OF SENSORY TRANSDUCTION SYSTEM"/>
    <property type="match status" value="1"/>
</dbReference>
<protein>
    <submittedName>
        <fullName evidence="2">Diguanylate cyclase DgcM</fullName>
        <ecNumber evidence="2">2.7.7.65</ecNumber>
    </submittedName>
</protein>
<sequence>MVDIDFFKMFNDTYGHAEGDHVLNMVAKQIDSLIKEQTEFFCRWGGEEFIYVSFGSSAEEAATLAETIRRAVSDLKILNHASLLESTVTVSIGICTLHTTAPTDIEHAINTADKAMYRAKSCGRNCVCSLPVSPRFSQDTNP</sequence>
<dbReference type="InterPro" id="IPR000160">
    <property type="entry name" value="GGDEF_dom"/>
</dbReference>
<name>A0A645EGA2_9ZZZZ</name>
<evidence type="ECO:0000313" key="2">
    <source>
        <dbReference type="EMBL" id="MPN00476.1"/>
    </source>
</evidence>
<keyword evidence="2" id="KW-0548">Nucleotidyltransferase</keyword>
<gene>
    <name evidence="2" type="primary">dgcM_6</name>
    <name evidence="2" type="ORF">SDC9_147671</name>
</gene>
<dbReference type="InterPro" id="IPR029787">
    <property type="entry name" value="Nucleotide_cyclase"/>
</dbReference>
<dbReference type="CDD" id="cd01949">
    <property type="entry name" value="GGDEF"/>
    <property type="match status" value="1"/>
</dbReference>
<dbReference type="EC" id="2.7.7.65" evidence="2"/>
<keyword evidence="2" id="KW-0808">Transferase</keyword>
<reference evidence="2" key="1">
    <citation type="submission" date="2019-08" db="EMBL/GenBank/DDBJ databases">
        <authorList>
            <person name="Kucharzyk K."/>
            <person name="Murdoch R.W."/>
            <person name="Higgins S."/>
            <person name="Loffler F."/>
        </authorList>
    </citation>
    <scope>NUCLEOTIDE SEQUENCE</scope>
</reference>
<evidence type="ECO:0000259" key="1">
    <source>
        <dbReference type="PROSITE" id="PS50887"/>
    </source>
</evidence>
<organism evidence="2">
    <name type="scientific">bioreactor metagenome</name>
    <dbReference type="NCBI Taxonomy" id="1076179"/>
    <lineage>
        <taxon>unclassified sequences</taxon>
        <taxon>metagenomes</taxon>
        <taxon>ecological metagenomes</taxon>
    </lineage>
</organism>
<accession>A0A645EGA2</accession>
<dbReference type="InterPro" id="IPR043128">
    <property type="entry name" value="Rev_trsase/Diguanyl_cyclase"/>
</dbReference>
<feature type="domain" description="GGDEF" evidence="1">
    <location>
        <begin position="1"/>
        <end position="132"/>
    </location>
</feature>
<dbReference type="GO" id="GO:0052621">
    <property type="term" value="F:diguanylate cyclase activity"/>
    <property type="evidence" value="ECO:0007669"/>
    <property type="project" value="UniProtKB-EC"/>
</dbReference>
<comment type="caution">
    <text evidence="2">The sequence shown here is derived from an EMBL/GenBank/DDBJ whole genome shotgun (WGS) entry which is preliminary data.</text>
</comment>
<dbReference type="PROSITE" id="PS50887">
    <property type="entry name" value="GGDEF"/>
    <property type="match status" value="1"/>
</dbReference>